<evidence type="ECO:0000256" key="3">
    <source>
        <dbReference type="SAM" id="Phobius"/>
    </source>
</evidence>
<keyword evidence="1 2" id="KW-0430">Lectin</keyword>
<evidence type="ECO:0000256" key="1">
    <source>
        <dbReference type="ARBA" id="ARBA00022734"/>
    </source>
</evidence>
<accession>A0AAV3Y3Z6</accession>
<dbReference type="SUPFAM" id="SSF49899">
    <property type="entry name" value="Concanavalin A-like lectins/glucanases"/>
    <property type="match status" value="1"/>
</dbReference>
<proteinExistence type="predicted"/>
<gene>
    <name evidence="5" type="ORF">PoB_000357300</name>
</gene>
<dbReference type="AlphaFoldDB" id="A0AAV3Y3Z6"/>
<dbReference type="Proteomes" id="UP000735302">
    <property type="component" value="Unassembled WGS sequence"/>
</dbReference>
<dbReference type="GO" id="GO:0030246">
    <property type="term" value="F:carbohydrate binding"/>
    <property type="evidence" value="ECO:0007669"/>
    <property type="project" value="UniProtKB-UniRule"/>
</dbReference>
<evidence type="ECO:0000259" key="4">
    <source>
        <dbReference type="PROSITE" id="PS51304"/>
    </source>
</evidence>
<dbReference type="SMART" id="SM00908">
    <property type="entry name" value="Gal-bind_lectin"/>
    <property type="match status" value="1"/>
</dbReference>
<dbReference type="EMBL" id="BLXT01000437">
    <property type="protein sequence ID" value="GFN77067.1"/>
    <property type="molecule type" value="Genomic_DNA"/>
</dbReference>
<evidence type="ECO:0000256" key="2">
    <source>
        <dbReference type="RuleBase" id="RU102079"/>
    </source>
</evidence>
<dbReference type="CDD" id="cd00070">
    <property type="entry name" value="GLECT"/>
    <property type="match status" value="1"/>
</dbReference>
<feature type="transmembrane region" description="Helical" evidence="3">
    <location>
        <begin position="6"/>
        <end position="27"/>
    </location>
</feature>
<protein>
    <recommendedName>
        <fullName evidence="2">Galectin</fullName>
    </recommendedName>
</protein>
<reference evidence="5 6" key="1">
    <citation type="journal article" date="2021" name="Elife">
        <title>Chloroplast acquisition without the gene transfer in kleptoplastic sea slugs, Plakobranchus ocellatus.</title>
        <authorList>
            <person name="Maeda T."/>
            <person name="Takahashi S."/>
            <person name="Yoshida T."/>
            <person name="Shimamura S."/>
            <person name="Takaki Y."/>
            <person name="Nagai Y."/>
            <person name="Toyoda A."/>
            <person name="Suzuki Y."/>
            <person name="Arimoto A."/>
            <person name="Ishii H."/>
            <person name="Satoh N."/>
            <person name="Nishiyama T."/>
            <person name="Hasebe M."/>
            <person name="Maruyama T."/>
            <person name="Minagawa J."/>
            <person name="Obokata J."/>
            <person name="Shigenobu S."/>
        </authorList>
    </citation>
    <scope>NUCLEOTIDE SEQUENCE [LARGE SCALE GENOMIC DNA]</scope>
</reference>
<evidence type="ECO:0000313" key="6">
    <source>
        <dbReference type="Proteomes" id="UP000735302"/>
    </source>
</evidence>
<keyword evidence="3" id="KW-1133">Transmembrane helix</keyword>
<evidence type="ECO:0000313" key="5">
    <source>
        <dbReference type="EMBL" id="GFN77067.1"/>
    </source>
</evidence>
<dbReference type="PROSITE" id="PS51304">
    <property type="entry name" value="GALECTIN"/>
    <property type="match status" value="1"/>
</dbReference>
<dbReference type="PANTHER" id="PTHR11346">
    <property type="entry name" value="GALECTIN"/>
    <property type="match status" value="1"/>
</dbReference>
<dbReference type="Gene3D" id="2.60.120.200">
    <property type="match status" value="1"/>
</dbReference>
<dbReference type="InterPro" id="IPR044156">
    <property type="entry name" value="Galectin-like"/>
</dbReference>
<dbReference type="PANTHER" id="PTHR11346:SF147">
    <property type="entry name" value="GALECTIN"/>
    <property type="match status" value="1"/>
</dbReference>
<name>A0AAV3Y3Z6_9GAST</name>
<dbReference type="SMART" id="SM00276">
    <property type="entry name" value="GLECT"/>
    <property type="match status" value="1"/>
</dbReference>
<dbReference type="InterPro" id="IPR001079">
    <property type="entry name" value="Galectin_CRD"/>
</dbReference>
<feature type="domain" description="Galectin" evidence="4">
    <location>
        <begin position="130"/>
        <end position="263"/>
    </location>
</feature>
<organism evidence="5 6">
    <name type="scientific">Plakobranchus ocellatus</name>
    <dbReference type="NCBI Taxonomy" id="259542"/>
    <lineage>
        <taxon>Eukaryota</taxon>
        <taxon>Metazoa</taxon>
        <taxon>Spiralia</taxon>
        <taxon>Lophotrochozoa</taxon>
        <taxon>Mollusca</taxon>
        <taxon>Gastropoda</taxon>
        <taxon>Heterobranchia</taxon>
        <taxon>Euthyneura</taxon>
        <taxon>Panpulmonata</taxon>
        <taxon>Sacoglossa</taxon>
        <taxon>Placobranchoidea</taxon>
        <taxon>Plakobranchidae</taxon>
        <taxon>Plakobranchus</taxon>
    </lineage>
</organism>
<dbReference type="InterPro" id="IPR013320">
    <property type="entry name" value="ConA-like_dom_sf"/>
</dbReference>
<comment type="caution">
    <text evidence="5">The sequence shown here is derived from an EMBL/GenBank/DDBJ whole genome shotgun (WGS) entry which is preliminary data.</text>
</comment>
<keyword evidence="5" id="KW-0675">Receptor</keyword>
<dbReference type="Pfam" id="PF00337">
    <property type="entry name" value="Gal-bind_lectin"/>
    <property type="match status" value="1"/>
</dbReference>
<sequence length="263" mass="29081">MGSHILYPLIFSCLLFYGLLFCASGFTSTRFVKDTQRKLICTSVLVPLTSSPVSYLECARKCQHQPDCTAFMFSPENSISPSATSDARSGTCLWCPADSIVNISYTPADPQLETWVNIQGYLMSPPTTGESMAIPGGLSVGRFVVFQGRVPEPAPRRSLLTLFVNDTDNVAVRVSPRFDFDGHVNRLLINSRIDSQWKTQVFPEGFFPFSPGQNFEIAVLATTGGFTVYIDGEFIKTVTRTAHMAGDVRYASIEDFEMFFVTA</sequence>
<keyword evidence="6" id="KW-1185">Reference proteome</keyword>
<keyword evidence="3" id="KW-0472">Membrane</keyword>
<keyword evidence="3" id="KW-0812">Transmembrane</keyword>